<organism evidence="1 2">
    <name type="scientific">Paenibacillus cremeus</name>
    <dbReference type="NCBI Taxonomy" id="2163881"/>
    <lineage>
        <taxon>Bacteria</taxon>
        <taxon>Bacillati</taxon>
        <taxon>Bacillota</taxon>
        <taxon>Bacilli</taxon>
        <taxon>Bacillales</taxon>
        <taxon>Paenibacillaceae</taxon>
        <taxon>Paenibacillus</taxon>
    </lineage>
</organism>
<evidence type="ECO:0000313" key="1">
    <source>
        <dbReference type="EMBL" id="TVY09932.1"/>
    </source>
</evidence>
<dbReference type="OrthoDB" id="9910175at2"/>
<name>A0A559KCS3_9BACL</name>
<dbReference type="RefSeq" id="WP_144846530.1">
    <property type="nucleotide sequence ID" value="NZ_VNJI01000011.1"/>
</dbReference>
<keyword evidence="2" id="KW-1185">Reference proteome</keyword>
<gene>
    <name evidence="1" type="ORF">FPZ49_11210</name>
</gene>
<proteinExistence type="predicted"/>
<dbReference type="Proteomes" id="UP000317036">
    <property type="component" value="Unassembled WGS sequence"/>
</dbReference>
<protein>
    <submittedName>
        <fullName evidence="1">Uncharacterized protein</fullName>
    </submittedName>
</protein>
<dbReference type="EMBL" id="VNJI01000011">
    <property type="protein sequence ID" value="TVY09932.1"/>
    <property type="molecule type" value="Genomic_DNA"/>
</dbReference>
<comment type="caution">
    <text evidence="1">The sequence shown here is derived from an EMBL/GenBank/DDBJ whole genome shotgun (WGS) entry which is preliminary data.</text>
</comment>
<dbReference type="AlphaFoldDB" id="A0A559KCS3"/>
<accession>A0A559KCS3</accession>
<reference evidence="1 2" key="1">
    <citation type="submission" date="2019-07" db="EMBL/GenBank/DDBJ databases">
        <authorList>
            <person name="Kim J."/>
        </authorList>
    </citation>
    <scope>NUCLEOTIDE SEQUENCE [LARGE SCALE GENOMIC DNA]</scope>
    <source>
        <strain evidence="1 2">JC52</strain>
    </source>
</reference>
<sequence>MQIKVYYGKVFDHYTTVNEILETFSNKEKAQILANEIVSNGYAIRPIKGTYDFITYKVV</sequence>
<evidence type="ECO:0000313" key="2">
    <source>
        <dbReference type="Proteomes" id="UP000317036"/>
    </source>
</evidence>